<keyword evidence="1" id="KW-1133">Transmembrane helix</keyword>
<organism evidence="4 5">
    <name type="scientific">Nocardia pseudobrasiliensis</name>
    <dbReference type="NCBI Taxonomy" id="45979"/>
    <lineage>
        <taxon>Bacteria</taxon>
        <taxon>Bacillati</taxon>
        <taxon>Actinomycetota</taxon>
        <taxon>Actinomycetes</taxon>
        <taxon>Mycobacteriales</taxon>
        <taxon>Nocardiaceae</taxon>
        <taxon>Nocardia</taxon>
    </lineage>
</organism>
<evidence type="ECO:0000256" key="2">
    <source>
        <dbReference type="SAM" id="SignalP"/>
    </source>
</evidence>
<keyword evidence="1" id="KW-0812">Transmembrane</keyword>
<dbReference type="AlphaFoldDB" id="A0A370I6X2"/>
<dbReference type="InterPro" id="IPR058333">
    <property type="entry name" value="DUF8020"/>
</dbReference>
<comment type="caution">
    <text evidence="4">The sequence shown here is derived from an EMBL/GenBank/DDBJ whole genome shotgun (WGS) entry which is preliminary data.</text>
</comment>
<accession>A0A370I6X2</accession>
<feature type="transmembrane region" description="Helical" evidence="1">
    <location>
        <begin position="146"/>
        <end position="170"/>
    </location>
</feature>
<dbReference type="Pfam" id="PF26059">
    <property type="entry name" value="DUF8020"/>
    <property type="match status" value="1"/>
</dbReference>
<proteinExistence type="predicted"/>
<feature type="transmembrane region" description="Helical" evidence="1">
    <location>
        <begin position="205"/>
        <end position="227"/>
    </location>
</feature>
<evidence type="ECO:0000313" key="4">
    <source>
        <dbReference type="EMBL" id="RDI65851.1"/>
    </source>
</evidence>
<reference evidence="4 5" key="1">
    <citation type="submission" date="2018-07" db="EMBL/GenBank/DDBJ databases">
        <title>Genomic Encyclopedia of Type Strains, Phase IV (KMG-IV): sequencing the most valuable type-strain genomes for metagenomic binning, comparative biology and taxonomic classification.</title>
        <authorList>
            <person name="Goeker M."/>
        </authorList>
    </citation>
    <scope>NUCLEOTIDE SEQUENCE [LARGE SCALE GENOMIC DNA]</scope>
    <source>
        <strain evidence="4 5">DSM 44290</strain>
    </source>
</reference>
<gene>
    <name evidence="4" type="ORF">DFR76_105169</name>
</gene>
<dbReference type="Proteomes" id="UP000254869">
    <property type="component" value="Unassembled WGS sequence"/>
</dbReference>
<feature type="transmembrane region" description="Helical" evidence="1">
    <location>
        <begin position="177"/>
        <end position="199"/>
    </location>
</feature>
<keyword evidence="1" id="KW-0472">Membrane</keyword>
<evidence type="ECO:0000313" key="5">
    <source>
        <dbReference type="Proteomes" id="UP000254869"/>
    </source>
</evidence>
<dbReference type="EMBL" id="QQBC01000005">
    <property type="protein sequence ID" value="RDI65851.1"/>
    <property type="molecule type" value="Genomic_DNA"/>
</dbReference>
<evidence type="ECO:0000259" key="3">
    <source>
        <dbReference type="Pfam" id="PF26059"/>
    </source>
</evidence>
<name>A0A370I6X2_9NOCA</name>
<protein>
    <recommendedName>
        <fullName evidence="3">DUF8020 domain-containing protein</fullName>
    </recommendedName>
</protein>
<keyword evidence="5" id="KW-1185">Reference proteome</keyword>
<evidence type="ECO:0000256" key="1">
    <source>
        <dbReference type="SAM" id="Phobius"/>
    </source>
</evidence>
<sequence>MKMRKFAVVAALVTTALGVTAGSVNAAPAADDAVYYKSVTDEKSSVISTDSGSMVVEDDVFKIKANNGTTLAGTDLKFRVDDFVFPIDAKIDGRTATLTPQFVAEKAVYQPVALPYEDTAPWKTPYDREQAAWNRMKDTISTGATIGTLVGGVGGAAVGCILGGAAGILLTGPISAMLGAPIGAVGGCIAGILAIGALGTLAGQLLVTAPVAILAAAQYFTTINAPFTPAPAPK</sequence>
<feature type="chain" id="PRO_5016621425" description="DUF8020 domain-containing protein" evidence="2">
    <location>
        <begin position="27"/>
        <end position="234"/>
    </location>
</feature>
<feature type="domain" description="DUF8020" evidence="3">
    <location>
        <begin position="34"/>
        <end position="102"/>
    </location>
</feature>
<feature type="signal peptide" evidence="2">
    <location>
        <begin position="1"/>
        <end position="26"/>
    </location>
</feature>
<keyword evidence="2" id="KW-0732">Signal</keyword>
<dbReference type="STRING" id="1210086.GCA_001613105_04217"/>